<sequence length="66" mass="6644">MASSTLAEILDALTALAVVIATAGTTDTGQLDPLAGIAEICRRTATRLNVDAAYGGPVQRGSSDPD</sequence>
<dbReference type="InterPro" id="IPR002129">
    <property type="entry name" value="PyrdxlP-dep_de-COase"/>
</dbReference>
<evidence type="ECO:0000256" key="1">
    <source>
        <dbReference type="ARBA" id="ARBA00001933"/>
    </source>
</evidence>
<accession>A0ABQ3KNU1</accession>
<reference evidence="8" key="1">
    <citation type="journal article" date="2019" name="Int. J. Syst. Evol. Microbiol.">
        <title>The Global Catalogue of Microorganisms (GCM) 10K type strain sequencing project: providing services to taxonomists for standard genome sequencing and annotation.</title>
        <authorList>
            <consortium name="The Broad Institute Genomics Platform"/>
            <consortium name="The Broad Institute Genome Sequencing Center for Infectious Disease"/>
            <person name="Wu L."/>
            <person name="Ma J."/>
        </authorList>
    </citation>
    <scope>NUCLEOTIDE SEQUENCE [LARGE SCALE GENOMIC DNA]</scope>
    <source>
        <strain evidence="8">CGMCC 4.7680</strain>
    </source>
</reference>
<evidence type="ECO:0000313" key="7">
    <source>
        <dbReference type="EMBL" id="GHG41238.1"/>
    </source>
</evidence>
<evidence type="ECO:0000256" key="5">
    <source>
        <dbReference type="ARBA" id="ARBA00023239"/>
    </source>
</evidence>
<keyword evidence="8" id="KW-1185">Reference proteome</keyword>
<comment type="similarity">
    <text evidence="2 6">Belongs to the group II decarboxylase family.</text>
</comment>
<dbReference type="PANTHER" id="PTHR45677">
    <property type="entry name" value="GLUTAMATE DECARBOXYLASE-RELATED"/>
    <property type="match status" value="1"/>
</dbReference>
<protein>
    <submittedName>
        <fullName evidence="7">Uncharacterized protein</fullName>
    </submittedName>
</protein>
<dbReference type="InterPro" id="IPR015424">
    <property type="entry name" value="PyrdxlP-dep_Trfase"/>
</dbReference>
<dbReference type="Gene3D" id="3.40.640.10">
    <property type="entry name" value="Type I PLP-dependent aspartate aminotransferase-like (Major domain)"/>
    <property type="match status" value="1"/>
</dbReference>
<dbReference type="EMBL" id="BNAW01000050">
    <property type="protein sequence ID" value="GHG41238.1"/>
    <property type="molecule type" value="Genomic_DNA"/>
</dbReference>
<dbReference type="PANTHER" id="PTHR45677:SF8">
    <property type="entry name" value="CYSTEINE SULFINIC ACID DECARBOXYLASE"/>
    <property type="match status" value="1"/>
</dbReference>
<keyword evidence="3" id="KW-0210">Decarboxylase</keyword>
<gene>
    <name evidence="7" type="ORF">GCM10017567_73440</name>
</gene>
<evidence type="ECO:0000256" key="2">
    <source>
        <dbReference type="ARBA" id="ARBA00009533"/>
    </source>
</evidence>
<dbReference type="SUPFAM" id="SSF53383">
    <property type="entry name" value="PLP-dependent transferases"/>
    <property type="match status" value="1"/>
</dbReference>
<comment type="caution">
    <text evidence="7">The sequence shown here is derived from an EMBL/GenBank/DDBJ whole genome shotgun (WGS) entry which is preliminary data.</text>
</comment>
<name>A0ABQ3KNU1_9PSEU</name>
<dbReference type="Pfam" id="PF00282">
    <property type="entry name" value="Pyridoxal_deC"/>
    <property type="match status" value="1"/>
</dbReference>
<dbReference type="InterPro" id="IPR015421">
    <property type="entry name" value="PyrdxlP-dep_Trfase_major"/>
</dbReference>
<keyword evidence="5 6" id="KW-0456">Lyase</keyword>
<comment type="cofactor">
    <cofactor evidence="1 6">
        <name>pyridoxal 5'-phosphate</name>
        <dbReference type="ChEBI" id="CHEBI:597326"/>
    </cofactor>
</comment>
<evidence type="ECO:0000256" key="4">
    <source>
        <dbReference type="ARBA" id="ARBA00022898"/>
    </source>
</evidence>
<dbReference type="RefSeq" id="WP_229903085.1">
    <property type="nucleotide sequence ID" value="NZ_BNAW01000050.1"/>
</dbReference>
<evidence type="ECO:0000256" key="6">
    <source>
        <dbReference type="RuleBase" id="RU000382"/>
    </source>
</evidence>
<evidence type="ECO:0000256" key="3">
    <source>
        <dbReference type="ARBA" id="ARBA00022793"/>
    </source>
</evidence>
<dbReference type="Proteomes" id="UP000649955">
    <property type="component" value="Unassembled WGS sequence"/>
</dbReference>
<evidence type="ECO:0000313" key="8">
    <source>
        <dbReference type="Proteomes" id="UP000649955"/>
    </source>
</evidence>
<proteinExistence type="inferred from homology"/>
<organism evidence="7 8">
    <name type="scientific">Amycolatopsis bullii</name>
    <dbReference type="NCBI Taxonomy" id="941987"/>
    <lineage>
        <taxon>Bacteria</taxon>
        <taxon>Bacillati</taxon>
        <taxon>Actinomycetota</taxon>
        <taxon>Actinomycetes</taxon>
        <taxon>Pseudonocardiales</taxon>
        <taxon>Pseudonocardiaceae</taxon>
        <taxon>Amycolatopsis</taxon>
    </lineage>
</organism>
<keyword evidence="4 6" id="KW-0663">Pyridoxal phosphate</keyword>